<protein>
    <submittedName>
        <fullName evidence="3">Dcp1p-Dcp2p decapping enzyme complex alpha subunit</fullName>
    </submittedName>
</protein>
<name>A0AAD5SIX0_9FUNG</name>
<organism evidence="3 4">
    <name type="scientific">Rhizophlyctis rosea</name>
    <dbReference type="NCBI Taxonomy" id="64517"/>
    <lineage>
        <taxon>Eukaryota</taxon>
        <taxon>Fungi</taxon>
        <taxon>Fungi incertae sedis</taxon>
        <taxon>Chytridiomycota</taxon>
        <taxon>Chytridiomycota incertae sedis</taxon>
        <taxon>Chytridiomycetes</taxon>
        <taxon>Rhizophlyctidales</taxon>
        <taxon>Rhizophlyctidaceae</taxon>
        <taxon>Rhizophlyctis</taxon>
    </lineage>
</organism>
<dbReference type="PANTHER" id="PTHR47805:SF1">
    <property type="entry name" value="SAGA-ASSOCIATED FACTOR 73"/>
    <property type="match status" value="1"/>
</dbReference>
<accession>A0AAD5SIX0</accession>
<feature type="region of interest" description="Disordered" evidence="1">
    <location>
        <begin position="1"/>
        <end position="48"/>
    </location>
</feature>
<feature type="compositionally biased region" description="Low complexity" evidence="1">
    <location>
        <begin position="200"/>
        <end position="209"/>
    </location>
</feature>
<dbReference type="GO" id="GO:0000124">
    <property type="term" value="C:SAGA complex"/>
    <property type="evidence" value="ECO:0007669"/>
    <property type="project" value="InterPro"/>
</dbReference>
<dbReference type="Proteomes" id="UP001212841">
    <property type="component" value="Unassembled WGS sequence"/>
</dbReference>
<dbReference type="InterPro" id="IPR037804">
    <property type="entry name" value="SGF73"/>
</dbReference>
<dbReference type="PROSITE" id="PS51505">
    <property type="entry name" value="SCA7"/>
    <property type="match status" value="1"/>
</dbReference>
<proteinExistence type="predicted"/>
<dbReference type="EMBL" id="JADGJD010000054">
    <property type="protein sequence ID" value="KAJ3055909.1"/>
    <property type="molecule type" value="Genomic_DNA"/>
</dbReference>
<comment type="caution">
    <text evidence="3">The sequence shown here is derived from an EMBL/GenBank/DDBJ whole genome shotgun (WGS) entry which is preliminary data.</text>
</comment>
<evidence type="ECO:0000259" key="2">
    <source>
        <dbReference type="PROSITE" id="PS51505"/>
    </source>
</evidence>
<dbReference type="Gene3D" id="6.10.140.1270">
    <property type="match status" value="1"/>
</dbReference>
<dbReference type="Pfam" id="PF08313">
    <property type="entry name" value="SCA7"/>
    <property type="match status" value="1"/>
</dbReference>
<feature type="compositionally biased region" description="Basic and acidic residues" evidence="1">
    <location>
        <begin position="23"/>
        <end position="33"/>
    </location>
</feature>
<feature type="region of interest" description="Disordered" evidence="1">
    <location>
        <begin position="94"/>
        <end position="147"/>
    </location>
</feature>
<reference evidence="3" key="1">
    <citation type="submission" date="2020-05" db="EMBL/GenBank/DDBJ databases">
        <title>Phylogenomic resolution of chytrid fungi.</title>
        <authorList>
            <person name="Stajich J.E."/>
            <person name="Amses K."/>
            <person name="Simmons R."/>
            <person name="Seto K."/>
            <person name="Myers J."/>
            <person name="Bonds A."/>
            <person name="Quandt C.A."/>
            <person name="Barry K."/>
            <person name="Liu P."/>
            <person name="Grigoriev I."/>
            <person name="Longcore J.E."/>
            <person name="James T.Y."/>
        </authorList>
    </citation>
    <scope>NUCLEOTIDE SEQUENCE</scope>
    <source>
        <strain evidence="3">JEL0318</strain>
    </source>
</reference>
<feature type="domain" description="SCA7" evidence="2">
    <location>
        <begin position="136"/>
        <end position="202"/>
    </location>
</feature>
<dbReference type="InterPro" id="IPR013243">
    <property type="entry name" value="SCA7_dom"/>
</dbReference>
<evidence type="ECO:0000313" key="4">
    <source>
        <dbReference type="Proteomes" id="UP001212841"/>
    </source>
</evidence>
<dbReference type="AlphaFoldDB" id="A0AAD5SIX0"/>
<feature type="compositionally biased region" description="Polar residues" evidence="1">
    <location>
        <begin position="1"/>
        <end position="15"/>
    </location>
</feature>
<dbReference type="PANTHER" id="PTHR47805">
    <property type="entry name" value="SAGA-ASSOCIATED FACTOR 73"/>
    <property type="match status" value="1"/>
</dbReference>
<sequence>MSTSRNGNRDPQTWDQFKAQMGWRDDPVDRPKEVPPSPTHEGISHGPERELHIPLADEPVIVTCKACNRAMVQTAFADHAEHCRTLNSEKWANIRQENSTATNKKRKKPEDASDSQGPSSGFLERPEKQQKFGKTPGKAKAPFDLDKNCGVPLDNGHPCTRSITCKIHPVSAKRAVPGRTMQYDMLVGEYQAVRGGPMKPGARGPANARPGPPQLNAGPPLSQEDEVNAVLKSVREHRPVPLALPAPCATYSQWSVWRNRLMLRSIFGGRRGDVA</sequence>
<gene>
    <name evidence="3" type="primary">CEG1_2</name>
    <name evidence="3" type="ORF">HK097_008808</name>
</gene>
<evidence type="ECO:0000313" key="3">
    <source>
        <dbReference type="EMBL" id="KAJ3055909.1"/>
    </source>
</evidence>
<evidence type="ECO:0000256" key="1">
    <source>
        <dbReference type="SAM" id="MobiDB-lite"/>
    </source>
</evidence>
<keyword evidence="4" id="KW-1185">Reference proteome</keyword>
<feature type="region of interest" description="Disordered" evidence="1">
    <location>
        <begin position="194"/>
        <end position="222"/>
    </location>
</feature>